<name>A0A4Y7SM49_COPMI</name>
<proteinExistence type="predicted"/>
<dbReference type="EMBL" id="QPFP01000086">
    <property type="protein sequence ID" value="TEB22718.1"/>
    <property type="molecule type" value="Genomic_DNA"/>
</dbReference>
<keyword evidence="2" id="KW-1185">Reference proteome</keyword>
<comment type="caution">
    <text evidence="1">The sequence shown here is derived from an EMBL/GenBank/DDBJ whole genome shotgun (WGS) entry which is preliminary data.</text>
</comment>
<sequence>MQVASPVQQGQYTILRIKRKRNEEPLDALGMMLSITGETGGRLQYLATQSSRTNFAGRNRKVWGCSSMRRQSRTVFGEMRRARKTSRCAGRSIWLYTRIAY</sequence>
<accession>A0A4Y7SM49</accession>
<protein>
    <submittedName>
        <fullName evidence="1">Uncharacterized protein</fullName>
    </submittedName>
</protein>
<evidence type="ECO:0000313" key="1">
    <source>
        <dbReference type="EMBL" id="TEB22718.1"/>
    </source>
</evidence>
<dbReference type="Proteomes" id="UP000298030">
    <property type="component" value="Unassembled WGS sequence"/>
</dbReference>
<organism evidence="1 2">
    <name type="scientific">Coprinellus micaceus</name>
    <name type="common">Glistening ink-cap mushroom</name>
    <name type="synonym">Coprinus micaceus</name>
    <dbReference type="NCBI Taxonomy" id="71717"/>
    <lineage>
        <taxon>Eukaryota</taxon>
        <taxon>Fungi</taxon>
        <taxon>Dikarya</taxon>
        <taxon>Basidiomycota</taxon>
        <taxon>Agaricomycotina</taxon>
        <taxon>Agaricomycetes</taxon>
        <taxon>Agaricomycetidae</taxon>
        <taxon>Agaricales</taxon>
        <taxon>Agaricineae</taxon>
        <taxon>Psathyrellaceae</taxon>
        <taxon>Coprinellus</taxon>
    </lineage>
</organism>
<dbReference type="OrthoDB" id="6255506at2759"/>
<evidence type="ECO:0000313" key="2">
    <source>
        <dbReference type="Proteomes" id="UP000298030"/>
    </source>
</evidence>
<dbReference type="AlphaFoldDB" id="A0A4Y7SM49"/>
<gene>
    <name evidence="1" type="ORF">FA13DRAFT_1740620</name>
</gene>
<reference evidence="1 2" key="1">
    <citation type="journal article" date="2019" name="Nat. Ecol. Evol.">
        <title>Megaphylogeny resolves global patterns of mushroom evolution.</title>
        <authorList>
            <person name="Varga T."/>
            <person name="Krizsan K."/>
            <person name="Foldi C."/>
            <person name="Dima B."/>
            <person name="Sanchez-Garcia M."/>
            <person name="Sanchez-Ramirez S."/>
            <person name="Szollosi G.J."/>
            <person name="Szarkandi J.G."/>
            <person name="Papp V."/>
            <person name="Albert L."/>
            <person name="Andreopoulos W."/>
            <person name="Angelini C."/>
            <person name="Antonin V."/>
            <person name="Barry K.W."/>
            <person name="Bougher N.L."/>
            <person name="Buchanan P."/>
            <person name="Buyck B."/>
            <person name="Bense V."/>
            <person name="Catcheside P."/>
            <person name="Chovatia M."/>
            <person name="Cooper J."/>
            <person name="Damon W."/>
            <person name="Desjardin D."/>
            <person name="Finy P."/>
            <person name="Geml J."/>
            <person name="Haridas S."/>
            <person name="Hughes K."/>
            <person name="Justo A."/>
            <person name="Karasinski D."/>
            <person name="Kautmanova I."/>
            <person name="Kiss B."/>
            <person name="Kocsube S."/>
            <person name="Kotiranta H."/>
            <person name="LaButti K.M."/>
            <person name="Lechner B.E."/>
            <person name="Liimatainen K."/>
            <person name="Lipzen A."/>
            <person name="Lukacs Z."/>
            <person name="Mihaltcheva S."/>
            <person name="Morgado L.N."/>
            <person name="Niskanen T."/>
            <person name="Noordeloos M.E."/>
            <person name="Ohm R.A."/>
            <person name="Ortiz-Santana B."/>
            <person name="Ovrebo C."/>
            <person name="Racz N."/>
            <person name="Riley R."/>
            <person name="Savchenko A."/>
            <person name="Shiryaev A."/>
            <person name="Soop K."/>
            <person name="Spirin V."/>
            <person name="Szebenyi C."/>
            <person name="Tomsovsky M."/>
            <person name="Tulloss R.E."/>
            <person name="Uehling J."/>
            <person name="Grigoriev I.V."/>
            <person name="Vagvolgyi C."/>
            <person name="Papp T."/>
            <person name="Martin F.M."/>
            <person name="Miettinen O."/>
            <person name="Hibbett D.S."/>
            <person name="Nagy L.G."/>
        </authorList>
    </citation>
    <scope>NUCLEOTIDE SEQUENCE [LARGE SCALE GENOMIC DNA]</scope>
    <source>
        <strain evidence="1 2">FP101781</strain>
    </source>
</reference>